<evidence type="ECO:0000256" key="1">
    <source>
        <dbReference type="SAM" id="MobiDB-lite"/>
    </source>
</evidence>
<proteinExistence type="predicted"/>
<gene>
    <name evidence="3" type="ORF">SKAU_G00065050</name>
</gene>
<sequence length="288" mass="33056">MVTESWVRQNSGLHRNGKQRGEEWSGWNRRLEAEEIFRSESEGESESGSDAESKDSVVEDAFAQGEDVAVDMRPCSRSPRGAKTRPSEPEPESEDGWHNMADEDEEPHQFPFCPRRTPEVQLDLQQDYSPLDLFRLFFSTDVLKLLCDNTNGNAARKHAQGLHTPWSDVDAEDMLKYLSIVLYLGLAPRPHHRRCEHSNRTRVRTKSGPNKRTETLLKRWSRYASKRTLVRFVCGENVIRPRSDPTAESTAHFWTKRAPVASYAVHYGMRKMSISPFATTTCERDESE</sequence>
<dbReference type="EMBL" id="JAINUF010000002">
    <property type="protein sequence ID" value="KAJ8375925.1"/>
    <property type="molecule type" value="Genomic_DNA"/>
</dbReference>
<protein>
    <recommendedName>
        <fullName evidence="2">PiggyBac transposable element-derived protein domain-containing protein</fullName>
    </recommendedName>
</protein>
<accession>A0A9Q1G5S1</accession>
<dbReference type="PANTHER" id="PTHR46599">
    <property type="entry name" value="PIGGYBAC TRANSPOSABLE ELEMENT-DERIVED PROTEIN 4"/>
    <property type="match status" value="1"/>
</dbReference>
<keyword evidence="4" id="KW-1185">Reference proteome</keyword>
<organism evidence="3 4">
    <name type="scientific">Synaphobranchus kaupii</name>
    <name type="common">Kaup's arrowtooth eel</name>
    <dbReference type="NCBI Taxonomy" id="118154"/>
    <lineage>
        <taxon>Eukaryota</taxon>
        <taxon>Metazoa</taxon>
        <taxon>Chordata</taxon>
        <taxon>Craniata</taxon>
        <taxon>Vertebrata</taxon>
        <taxon>Euteleostomi</taxon>
        <taxon>Actinopterygii</taxon>
        <taxon>Neopterygii</taxon>
        <taxon>Teleostei</taxon>
        <taxon>Anguilliformes</taxon>
        <taxon>Synaphobranchidae</taxon>
        <taxon>Synaphobranchus</taxon>
    </lineage>
</organism>
<evidence type="ECO:0000313" key="3">
    <source>
        <dbReference type="EMBL" id="KAJ8375925.1"/>
    </source>
</evidence>
<feature type="compositionally biased region" description="Polar residues" evidence="1">
    <location>
        <begin position="1"/>
        <end position="13"/>
    </location>
</feature>
<feature type="compositionally biased region" description="Basic and acidic residues" evidence="1">
    <location>
        <begin position="19"/>
        <end position="41"/>
    </location>
</feature>
<name>A0A9Q1G5S1_SYNKA</name>
<dbReference type="InterPro" id="IPR029526">
    <property type="entry name" value="PGBD"/>
</dbReference>
<feature type="region of interest" description="Disordered" evidence="1">
    <location>
        <begin position="1"/>
        <end position="112"/>
    </location>
</feature>
<feature type="domain" description="PiggyBac transposable element-derived protein" evidence="2">
    <location>
        <begin position="129"/>
        <end position="193"/>
    </location>
</feature>
<dbReference type="OrthoDB" id="8958755at2759"/>
<evidence type="ECO:0000313" key="4">
    <source>
        <dbReference type="Proteomes" id="UP001152622"/>
    </source>
</evidence>
<dbReference type="AlphaFoldDB" id="A0A9Q1G5S1"/>
<dbReference type="Proteomes" id="UP001152622">
    <property type="component" value="Chromosome 2"/>
</dbReference>
<dbReference type="Pfam" id="PF13843">
    <property type="entry name" value="DDE_Tnp_1_7"/>
    <property type="match status" value="1"/>
</dbReference>
<evidence type="ECO:0000259" key="2">
    <source>
        <dbReference type="Pfam" id="PF13843"/>
    </source>
</evidence>
<reference evidence="3" key="1">
    <citation type="journal article" date="2023" name="Science">
        <title>Genome structures resolve the early diversification of teleost fishes.</title>
        <authorList>
            <person name="Parey E."/>
            <person name="Louis A."/>
            <person name="Montfort J."/>
            <person name="Bouchez O."/>
            <person name="Roques C."/>
            <person name="Iampietro C."/>
            <person name="Lluch J."/>
            <person name="Castinel A."/>
            <person name="Donnadieu C."/>
            <person name="Desvignes T."/>
            <person name="Floi Bucao C."/>
            <person name="Jouanno E."/>
            <person name="Wen M."/>
            <person name="Mejri S."/>
            <person name="Dirks R."/>
            <person name="Jansen H."/>
            <person name="Henkel C."/>
            <person name="Chen W.J."/>
            <person name="Zahm M."/>
            <person name="Cabau C."/>
            <person name="Klopp C."/>
            <person name="Thompson A.W."/>
            <person name="Robinson-Rechavi M."/>
            <person name="Braasch I."/>
            <person name="Lecointre G."/>
            <person name="Bobe J."/>
            <person name="Postlethwait J.H."/>
            <person name="Berthelot C."/>
            <person name="Roest Crollius H."/>
            <person name="Guiguen Y."/>
        </authorList>
    </citation>
    <scope>NUCLEOTIDE SEQUENCE</scope>
    <source>
        <strain evidence="3">WJC10195</strain>
    </source>
</reference>
<dbReference type="PANTHER" id="PTHR46599:SF3">
    <property type="entry name" value="PIGGYBAC TRANSPOSABLE ELEMENT-DERIVED PROTEIN 4"/>
    <property type="match status" value="1"/>
</dbReference>
<comment type="caution">
    <text evidence="3">The sequence shown here is derived from an EMBL/GenBank/DDBJ whole genome shotgun (WGS) entry which is preliminary data.</text>
</comment>